<dbReference type="Proteomes" id="UP000694005">
    <property type="component" value="Chromosome A05"/>
</dbReference>
<accession>A0A3P5YTK8</accession>
<reference evidence="2" key="1">
    <citation type="submission" date="2018-11" db="EMBL/GenBank/DDBJ databases">
        <authorList>
            <consortium name="Genoscope - CEA"/>
            <person name="William W."/>
        </authorList>
    </citation>
    <scope>NUCLEOTIDE SEQUENCE</scope>
</reference>
<organism evidence="2">
    <name type="scientific">Brassica campestris</name>
    <name type="common">Field mustard</name>
    <dbReference type="NCBI Taxonomy" id="3711"/>
    <lineage>
        <taxon>Eukaryota</taxon>
        <taxon>Viridiplantae</taxon>
        <taxon>Streptophyta</taxon>
        <taxon>Embryophyta</taxon>
        <taxon>Tracheophyta</taxon>
        <taxon>Spermatophyta</taxon>
        <taxon>Magnoliopsida</taxon>
        <taxon>eudicotyledons</taxon>
        <taxon>Gunneridae</taxon>
        <taxon>Pentapetalae</taxon>
        <taxon>rosids</taxon>
        <taxon>malvids</taxon>
        <taxon>Brassicales</taxon>
        <taxon>Brassicaceae</taxon>
        <taxon>Brassiceae</taxon>
        <taxon>Brassica</taxon>
    </lineage>
</organism>
<protein>
    <submittedName>
        <fullName evidence="1">Uncharacterized protein</fullName>
    </submittedName>
</protein>
<name>A0A3P5YTK8_BRACM</name>
<dbReference type="Gramene" id="A05p19810.2_BraZ1">
    <property type="protein sequence ID" value="A05p19810.2_BraZ1.CDS.1"/>
    <property type="gene ID" value="A05g19810.2_BraZ1"/>
</dbReference>
<dbReference type="EMBL" id="LS974621">
    <property type="protein sequence ID" value="CAG7875460.1"/>
    <property type="molecule type" value="Genomic_DNA"/>
</dbReference>
<evidence type="ECO:0000313" key="1">
    <source>
        <dbReference type="EMBL" id="CAG7875460.1"/>
    </source>
</evidence>
<dbReference type="AlphaFoldDB" id="A0A3P5YTK8"/>
<sequence>MTKLLIRPFQVVKRSAEVTVLVTARSGESNFLFSIQ</sequence>
<gene>
    <name evidence="2" type="ORF">BRAA05T20800Z</name>
    <name evidence="1" type="ORF">BRAPAZ1V2_A05P19810.2</name>
</gene>
<proteinExistence type="predicted"/>
<dbReference type="EMBL" id="LR031570">
    <property type="protein sequence ID" value="VDC71086.1"/>
    <property type="molecule type" value="Genomic_DNA"/>
</dbReference>
<evidence type="ECO:0000313" key="2">
    <source>
        <dbReference type="EMBL" id="VDC71086.1"/>
    </source>
</evidence>